<dbReference type="EMBL" id="QXFX01000284">
    <property type="protein sequence ID" value="KAE9122041.1"/>
    <property type="molecule type" value="Genomic_DNA"/>
</dbReference>
<gene>
    <name evidence="5" type="ORF">PF001_g6890</name>
    <name evidence="4" type="ORF">PF002_g6477</name>
    <name evidence="2" type="ORF">PF007_g21544</name>
    <name evidence="3" type="ORF">PF010_g6884</name>
    <name evidence="1" type="ORF">PF011_g20173</name>
</gene>
<evidence type="ECO:0000313" key="4">
    <source>
        <dbReference type="EMBL" id="KAE9247013.1"/>
    </source>
</evidence>
<proteinExistence type="predicted"/>
<comment type="caution">
    <text evidence="4">The sequence shown here is derived from an EMBL/GenBank/DDBJ whole genome shotgun (WGS) entry which is preliminary data.</text>
</comment>
<sequence length="134" mass="14723">MYRRESVDSVCYEFSEDTAEPGMNDAPSIQTIDGVDRSHAVPPHDMFCSYNADGLGSRANWSPENTNALSSRTQRNFEERFVDAAAAARVGACNGASSELGRRCSRNEEMNEGADDINRGVTNMFAHDKHVSLT</sequence>
<dbReference type="EMBL" id="QXGE01000283">
    <property type="protein sequence ID" value="KAE9317356.1"/>
    <property type="molecule type" value="Genomic_DNA"/>
</dbReference>
<organism evidence="4 7">
    <name type="scientific">Phytophthora fragariae</name>
    <dbReference type="NCBI Taxonomy" id="53985"/>
    <lineage>
        <taxon>Eukaryota</taxon>
        <taxon>Sar</taxon>
        <taxon>Stramenopiles</taxon>
        <taxon>Oomycota</taxon>
        <taxon>Peronosporomycetes</taxon>
        <taxon>Peronosporales</taxon>
        <taxon>Peronosporaceae</taxon>
        <taxon>Phytophthora</taxon>
    </lineage>
</organism>
<evidence type="ECO:0000313" key="9">
    <source>
        <dbReference type="Proteomes" id="UP000460718"/>
    </source>
</evidence>
<dbReference type="EMBL" id="QXGD01000226">
    <property type="protein sequence ID" value="KAE9247013.1"/>
    <property type="molecule type" value="Genomic_DNA"/>
</dbReference>
<dbReference type="Proteomes" id="UP000460718">
    <property type="component" value="Unassembled WGS sequence"/>
</dbReference>
<evidence type="ECO:0000313" key="7">
    <source>
        <dbReference type="Proteomes" id="UP000440367"/>
    </source>
</evidence>
<dbReference type="Proteomes" id="UP000440367">
    <property type="component" value="Unassembled WGS sequence"/>
</dbReference>
<evidence type="ECO:0000313" key="5">
    <source>
        <dbReference type="EMBL" id="KAE9317356.1"/>
    </source>
</evidence>
<evidence type="ECO:0000313" key="10">
    <source>
        <dbReference type="Proteomes" id="UP000488956"/>
    </source>
</evidence>
<dbReference type="AlphaFoldDB" id="A0A6A4A3B2"/>
<dbReference type="Proteomes" id="UP000441208">
    <property type="component" value="Unassembled WGS sequence"/>
</dbReference>
<evidence type="ECO:0000313" key="1">
    <source>
        <dbReference type="EMBL" id="KAE8985978.1"/>
    </source>
</evidence>
<evidence type="ECO:0000313" key="8">
    <source>
        <dbReference type="Proteomes" id="UP000441208"/>
    </source>
</evidence>
<dbReference type="Proteomes" id="UP000437068">
    <property type="component" value="Unassembled WGS sequence"/>
</dbReference>
<name>A0A6A4A3B2_9STRA</name>
<evidence type="ECO:0000313" key="3">
    <source>
        <dbReference type="EMBL" id="KAE9122041.1"/>
    </source>
</evidence>
<protein>
    <submittedName>
        <fullName evidence="4">Uncharacterized protein</fullName>
    </submittedName>
</protein>
<evidence type="ECO:0000313" key="2">
    <source>
        <dbReference type="EMBL" id="KAE9084375.1"/>
    </source>
</evidence>
<dbReference type="EMBL" id="QXFZ01001828">
    <property type="protein sequence ID" value="KAE9084375.1"/>
    <property type="molecule type" value="Genomic_DNA"/>
</dbReference>
<reference evidence="6 7" key="1">
    <citation type="submission" date="2018-08" db="EMBL/GenBank/DDBJ databases">
        <title>Genomic investigation of the strawberry pathogen Phytophthora fragariae indicates pathogenicity is determined by transcriptional variation in three key races.</title>
        <authorList>
            <person name="Adams T.M."/>
            <person name="Armitage A.D."/>
            <person name="Sobczyk M.K."/>
            <person name="Bates H.J."/>
            <person name="Dunwell J.M."/>
            <person name="Nellist C.F."/>
            <person name="Harrison R.J."/>
        </authorList>
    </citation>
    <scope>NUCLEOTIDE SEQUENCE [LARGE SCALE GENOMIC DNA]</scope>
    <source>
        <strain evidence="5 6">A4</strain>
        <strain evidence="4 7">BC-1</strain>
        <strain evidence="2 8">NOV-71</strain>
        <strain evidence="3 10">ONT-3</strain>
        <strain evidence="1 9">SCRP245</strain>
    </source>
</reference>
<dbReference type="EMBL" id="QXFW01001776">
    <property type="protein sequence ID" value="KAE8985978.1"/>
    <property type="molecule type" value="Genomic_DNA"/>
</dbReference>
<accession>A0A6A4A3B2</accession>
<evidence type="ECO:0000313" key="6">
    <source>
        <dbReference type="Proteomes" id="UP000437068"/>
    </source>
</evidence>
<dbReference type="Proteomes" id="UP000488956">
    <property type="component" value="Unassembled WGS sequence"/>
</dbReference>